<name>A0A383CMV0_9ZZZZ</name>
<evidence type="ECO:0008006" key="4">
    <source>
        <dbReference type="Google" id="ProtNLM"/>
    </source>
</evidence>
<feature type="domain" description="Peptidase C-terminal archaeal/bacterial" evidence="2">
    <location>
        <begin position="70"/>
        <end position="138"/>
    </location>
</feature>
<dbReference type="InterPro" id="IPR007280">
    <property type="entry name" value="Peptidase_C_arc/bac"/>
</dbReference>
<sequence length="240" mass="25854">VNGKRISLETFYDYWVILHPSYASAFQQILYDHGVEYLDDAMESDDSASAATWIETDGSTHHHTFYAAGDEDWSKFNGSAGIEYLIKTRSLSNGADTYLQVYDTDGATLLDSNDDESTSSVASAIQFTASADATYYIRTNRSTDAIPIGEYGDHDLTIYNINHPSVTSLSPSSGSVDGGYTVDITGDYFESGAVVNFGVYAATDVTWNSATSMTVTVPANVPGYADITIINALTSDGITP</sequence>
<reference evidence="3" key="1">
    <citation type="submission" date="2018-05" db="EMBL/GenBank/DDBJ databases">
        <authorList>
            <person name="Lanie J.A."/>
            <person name="Ng W.-L."/>
            <person name="Kazmierczak K.M."/>
            <person name="Andrzejewski T.M."/>
            <person name="Davidsen T.M."/>
            <person name="Wayne K.J."/>
            <person name="Tettelin H."/>
            <person name="Glass J.I."/>
            <person name="Rusch D."/>
            <person name="Podicherti R."/>
            <person name="Tsui H.-C.T."/>
            <person name="Winkler M.E."/>
        </authorList>
    </citation>
    <scope>NUCLEOTIDE SEQUENCE</scope>
</reference>
<dbReference type="Gene3D" id="2.60.120.380">
    <property type="match status" value="1"/>
</dbReference>
<protein>
    <recommendedName>
        <fullName evidence="4">IPT/TIG domain-containing protein</fullName>
    </recommendedName>
</protein>
<dbReference type="AlphaFoldDB" id="A0A383CMV0"/>
<dbReference type="Gene3D" id="2.60.40.10">
    <property type="entry name" value="Immunoglobulins"/>
    <property type="match status" value="1"/>
</dbReference>
<gene>
    <name evidence="3" type="ORF">METZ01_LOCUS486295</name>
</gene>
<dbReference type="InterPro" id="IPR013783">
    <property type="entry name" value="Ig-like_fold"/>
</dbReference>
<dbReference type="Pfam" id="PF01833">
    <property type="entry name" value="TIG"/>
    <property type="match status" value="1"/>
</dbReference>
<evidence type="ECO:0000259" key="1">
    <source>
        <dbReference type="Pfam" id="PF01833"/>
    </source>
</evidence>
<dbReference type="SUPFAM" id="SSF81296">
    <property type="entry name" value="E set domains"/>
    <property type="match status" value="1"/>
</dbReference>
<evidence type="ECO:0000259" key="2">
    <source>
        <dbReference type="Pfam" id="PF04151"/>
    </source>
</evidence>
<dbReference type="InterPro" id="IPR014756">
    <property type="entry name" value="Ig_E-set"/>
</dbReference>
<dbReference type="EMBL" id="UINC01210120">
    <property type="protein sequence ID" value="SVE33441.1"/>
    <property type="molecule type" value="Genomic_DNA"/>
</dbReference>
<feature type="non-terminal residue" evidence="3">
    <location>
        <position position="1"/>
    </location>
</feature>
<organism evidence="3">
    <name type="scientific">marine metagenome</name>
    <dbReference type="NCBI Taxonomy" id="408172"/>
    <lineage>
        <taxon>unclassified sequences</taxon>
        <taxon>metagenomes</taxon>
        <taxon>ecological metagenomes</taxon>
    </lineage>
</organism>
<dbReference type="InterPro" id="IPR002909">
    <property type="entry name" value="IPT_dom"/>
</dbReference>
<evidence type="ECO:0000313" key="3">
    <source>
        <dbReference type="EMBL" id="SVE33441.1"/>
    </source>
</evidence>
<dbReference type="Pfam" id="PF04151">
    <property type="entry name" value="PPC"/>
    <property type="match status" value="1"/>
</dbReference>
<accession>A0A383CMV0</accession>
<feature type="domain" description="IPT/TIG" evidence="1">
    <location>
        <begin position="164"/>
        <end position="233"/>
    </location>
</feature>
<proteinExistence type="predicted"/>
<feature type="non-terminal residue" evidence="3">
    <location>
        <position position="240"/>
    </location>
</feature>
<dbReference type="CDD" id="cd00102">
    <property type="entry name" value="IPT"/>
    <property type="match status" value="1"/>
</dbReference>